<dbReference type="Proteomes" id="UP000284416">
    <property type="component" value="Unassembled WGS sequence"/>
</dbReference>
<sequence length="68" mass="7903">MYGLIFGKWVITVMSTLKGGGIMESEREIRYCENCKQETEHLALEDSLEIEYHCAVCGQNTEVYKNYF</sequence>
<protein>
    <submittedName>
        <fullName evidence="1">Uncharacterized protein</fullName>
    </submittedName>
</protein>
<keyword evidence="2" id="KW-1185">Reference proteome</keyword>
<dbReference type="EMBL" id="QWEG01000003">
    <property type="protein sequence ID" value="RHW42073.1"/>
    <property type="molecule type" value="Genomic_DNA"/>
</dbReference>
<reference evidence="1 2" key="1">
    <citation type="journal article" date="2017" name="Int. J. Syst. Evol. Microbiol.">
        <title>Bacillus notoginsengisoli sp. nov., a novel bacterium isolated from the rhizosphere of Panax notoginseng.</title>
        <authorList>
            <person name="Zhang M.Y."/>
            <person name="Cheng J."/>
            <person name="Cai Y."/>
            <person name="Zhang T.Y."/>
            <person name="Wu Y.Y."/>
            <person name="Manikprabhu D."/>
            <person name="Li W.J."/>
            <person name="Zhang Y.X."/>
        </authorList>
    </citation>
    <scope>NUCLEOTIDE SEQUENCE [LARGE SCALE GENOMIC DNA]</scope>
    <source>
        <strain evidence="1 2">JCM 30743</strain>
    </source>
</reference>
<evidence type="ECO:0000313" key="1">
    <source>
        <dbReference type="EMBL" id="RHW42073.1"/>
    </source>
</evidence>
<comment type="caution">
    <text evidence="1">The sequence shown here is derived from an EMBL/GenBank/DDBJ whole genome shotgun (WGS) entry which is preliminary data.</text>
</comment>
<gene>
    <name evidence="1" type="ORF">D1B31_05390</name>
</gene>
<name>A0A417YWV5_9BACI</name>
<evidence type="ECO:0000313" key="2">
    <source>
        <dbReference type="Proteomes" id="UP000284416"/>
    </source>
</evidence>
<proteinExistence type="predicted"/>
<organism evidence="1 2">
    <name type="scientific">Neobacillus notoginsengisoli</name>
    <dbReference type="NCBI Taxonomy" id="1578198"/>
    <lineage>
        <taxon>Bacteria</taxon>
        <taxon>Bacillati</taxon>
        <taxon>Bacillota</taxon>
        <taxon>Bacilli</taxon>
        <taxon>Bacillales</taxon>
        <taxon>Bacillaceae</taxon>
        <taxon>Neobacillus</taxon>
    </lineage>
</organism>
<accession>A0A417YWV5</accession>
<dbReference type="AlphaFoldDB" id="A0A417YWV5"/>